<dbReference type="InterPro" id="IPR036291">
    <property type="entry name" value="NAD(P)-bd_dom_sf"/>
</dbReference>
<dbReference type="EC" id="1.1.1.157" evidence="6"/>
<dbReference type="Proteomes" id="UP001235840">
    <property type="component" value="Unassembled WGS sequence"/>
</dbReference>
<dbReference type="SUPFAM" id="SSF48179">
    <property type="entry name" value="6-phosphogluconate dehydrogenase C-terminal domain-like"/>
    <property type="match status" value="1"/>
</dbReference>
<feature type="domain" description="3-hydroxyacyl-CoA dehydrogenase NAD binding" evidence="5">
    <location>
        <begin position="5"/>
        <end position="184"/>
    </location>
</feature>
<dbReference type="Pfam" id="PF00725">
    <property type="entry name" value="3HCDH"/>
    <property type="match status" value="1"/>
</dbReference>
<protein>
    <submittedName>
        <fullName evidence="6">3-hydroxybutyryl-CoA dehydrogenase</fullName>
        <ecNumber evidence="6">1.1.1.157</ecNumber>
    </submittedName>
</protein>
<proteinExistence type="inferred from homology"/>
<evidence type="ECO:0000313" key="7">
    <source>
        <dbReference type="Proteomes" id="UP001235840"/>
    </source>
</evidence>
<keyword evidence="3 6" id="KW-0560">Oxidoreductase</keyword>
<dbReference type="InterPro" id="IPR008927">
    <property type="entry name" value="6-PGluconate_DH-like_C_sf"/>
</dbReference>
<evidence type="ECO:0000256" key="3">
    <source>
        <dbReference type="ARBA" id="ARBA00023002"/>
    </source>
</evidence>
<organism evidence="6 7">
    <name type="scientific">Caldalkalibacillus horti</name>
    <dbReference type="NCBI Taxonomy" id="77523"/>
    <lineage>
        <taxon>Bacteria</taxon>
        <taxon>Bacillati</taxon>
        <taxon>Bacillota</taxon>
        <taxon>Bacilli</taxon>
        <taxon>Bacillales</taxon>
        <taxon>Bacillaceae</taxon>
        <taxon>Caldalkalibacillus</taxon>
    </lineage>
</organism>
<evidence type="ECO:0000259" key="5">
    <source>
        <dbReference type="Pfam" id="PF02737"/>
    </source>
</evidence>
<comment type="similarity">
    <text evidence="2">Belongs to the 3-hydroxyacyl-CoA dehydrogenase family.</text>
</comment>
<feature type="domain" description="3-hydroxyacyl-CoA dehydrogenase C-terminal" evidence="4">
    <location>
        <begin position="187"/>
        <end position="283"/>
    </location>
</feature>
<dbReference type="PANTHER" id="PTHR48075:SF5">
    <property type="entry name" value="3-HYDROXYBUTYRYL-COA DEHYDROGENASE"/>
    <property type="match status" value="1"/>
</dbReference>
<dbReference type="PIRSF" id="PIRSF000105">
    <property type="entry name" value="HCDH"/>
    <property type="match status" value="1"/>
</dbReference>
<dbReference type="InterPro" id="IPR006176">
    <property type="entry name" value="3-OHacyl-CoA_DH_NAD-bd"/>
</dbReference>
<evidence type="ECO:0000313" key="6">
    <source>
        <dbReference type="EMBL" id="MDQ0164751.1"/>
    </source>
</evidence>
<gene>
    <name evidence="6" type="ORF">J2S11_000651</name>
</gene>
<dbReference type="PANTHER" id="PTHR48075">
    <property type="entry name" value="3-HYDROXYACYL-COA DEHYDROGENASE FAMILY PROTEIN"/>
    <property type="match status" value="1"/>
</dbReference>
<dbReference type="Gene3D" id="1.10.1040.10">
    <property type="entry name" value="N-(1-d-carboxylethyl)-l-norvaline Dehydrogenase, domain 2"/>
    <property type="match status" value="1"/>
</dbReference>
<keyword evidence="7" id="KW-1185">Reference proteome</keyword>
<evidence type="ECO:0000256" key="2">
    <source>
        <dbReference type="ARBA" id="ARBA00009463"/>
    </source>
</evidence>
<sequence length="283" mass="31955">MQNKTVAIIGAGVMGCATALDVARNGYRVIIKDISELVIEKAQKRMRQEYRSACMMRKDYAEISFDSILDRISFQLDYSDIEQVDIVIENISEDVELKINEYERLKEVCREDALFALNTSCISITKLASYLSEPQNVIGIHLMNPVPLKEMVEVVRGHHTSKQTEASIVEFLESLGKKPIVIDDLPGFVSNRLSHLFMNEAAFIVQDGIATAEQVDQIIKKGFNHKMGPLETADLIGLDTVVHSLEVLYTSYQDPKFRCSPLLRKMVDAGHWGRKSGKGFYDY</sequence>
<dbReference type="InterPro" id="IPR006108">
    <property type="entry name" value="3HC_DH_C"/>
</dbReference>
<dbReference type="SUPFAM" id="SSF51735">
    <property type="entry name" value="NAD(P)-binding Rossmann-fold domains"/>
    <property type="match status" value="1"/>
</dbReference>
<evidence type="ECO:0000259" key="4">
    <source>
        <dbReference type="Pfam" id="PF00725"/>
    </source>
</evidence>
<dbReference type="RefSeq" id="WP_307390821.1">
    <property type="nucleotide sequence ID" value="NZ_BAAADK010000018.1"/>
</dbReference>
<dbReference type="InterPro" id="IPR013328">
    <property type="entry name" value="6PGD_dom2"/>
</dbReference>
<dbReference type="InterPro" id="IPR022694">
    <property type="entry name" value="3-OHacyl-CoA_DH"/>
</dbReference>
<dbReference type="EMBL" id="JAUSTY010000002">
    <property type="protein sequence ID" value="MDQ0164751.1"/>
    <property type="molecule type" value="Genomic_DNA"/>
</dbReference>
<dbReference type="GO" id="GO:0008691">
    <property type="term" value="F:3-hydroxybutyryl-CoA dehydrogenase activity"/>
    <property type="evidence" value="ECO:0007669"/>
    <property type="project" value="UniProtKB-EC"/>
</dbReference>
<comment type="caution">
    <text evidence="6">The sequence shown here is derived from an EMBL/GenBank/DDBJ whole genome shotgun (WGS) entry which is preliminary data.</text>
</comment>
<evidence type="ECO:0000256" key="1">
    <source>
        <dbReference type="ARBA" id="ARBA00005086"/>
    </source>
</evidence>
<dbReference type="PROSITE" id="PS51257">
    <property type="entry name" value="PROKAR_LIPOPROTEIN"/>
    <property type="match status" value="1"/>
</dbReference>
<name>A0ABT9VUT4_9BACI</name>
<dbReference type="Gene3D" id="3.40.50.720">
    <property type="entry name" value="NAD(P)-binding Rossmann-like Domain"/>
    <property type="match status" value="1"/>
</dbReference>
<accession>A0ABT9VUT4</accession>
<comment type="pathway">
    <text evidence="1">Lipid metabolism; butanoate metabolism.</text>
</comment>
<reference evidence="6 7" key="1">
    <citation type="submission" date="2023-07" db="EMBL/GenBank/DDBJ databases">
        <title>Genomic Encyclopedia of Type Strains, Phase IV (KMG-IV): sequencing the most valuable type-strain genomes for metagenomic binning, comparative biology and taxonomic classification.</title>
        <authorList>
            <person name="Goeker M."/>
        </authorList>
    </citation>
    <scope>NUCLEOTIDE SEQUENCE [LARGE SCALE GENOMIC DNA]</scope>
    <source>
        <strain evidence="6 7">DSM 12751</strain>
    </source>
</reference>
<dbReference type="Pfam" id="PF02737">
    <property type="entry name" value="3HCDH_N"/>
    <property type="match status" value="1"/>
</dbReference>